<dbReference type="InterPro" id="IPR018188">
    <property type="entry name" value="RNase_T2_His_AS_1"/>
</dbReference>
<dbReference type="Pfam" id="PF00445">
    <property type="entry name" value="Ribonuclease_T2"/>
    <property type="match status" value="1"/>
</dbReference>
<comment type="caution">
    <text evidence="4">The sequence shown here is derived from an EMBL/GenBank/DDBJ whole genome shotgun (WGS) entry which is preliminary data.</text>
</comment>
<dbReference type="PANTHER" id="PTHR11240">
    <property type="entry name" value="RIBONUCLEASE T2"/>
    <property type="match status" value="1"/>
</dbReference>
<dbReference type="Gene3D" id="3.90.730.10">
    <property type="entry name" value="Ribonuclease T2-like"/>
    <property type="match status" value="1"/>
</dbReference>
<proteinExistence type="inferred from homology"/>
<dbReference type="SUPFAM" id="SSF55895">
    <property type="entry name" value="Ribonuclease Rh-like"/>
    <property type="match status" value="1"/>
</dbReference>
<evidence type="ECO:0000256" key="1">
    <source>
        <dbReference type="ARBA" id="ARBA00007469"/>
    </source>
</evidence>
<feature type="chain" id="PRO_5041448734" evidence="3">
    <location>
        <begin position="22"/>
        <end position="243"/>
    </location>
</feature>
<dbReference type="InterPro" id="IPR036430">
    <property type="entry name" value="RNase_T2-like_sf"/>
</dbReference>
<evidence type="ECO:0000313" key="5">
    <source>
        <dbReference type="Proteomes" id="UP001156140"/>
    </source>
</evidence>
<gene>
    <name evidence="4" type="ORF">ML536_14195</name>
</gene>
<evidence type="ECO:0000256" key="2">
    <source>
        <dbReference type="RuleBase" id="RU004328"/>
    </source>
</evidence>
<dbReference type="CDD" id="cd01062">
    <property type="entry name" value="RNase_T2_prok"/>
    <property type="match status" value="1"/>
</dbReference>
<reference evidence="4" key="1">
    <citation type="submission" date="2022-03" db="EMBL/GenBank/DDBJ databases">
        <title>The complete genome sequence of a Methyloterrigena soli.</title>
        <authorList>
            <person name="Zi Z."/>
        </authorList>
    </citation>
    <scope>NUCLEOTIDE SEQUENCE</scope>
    <source>
        <strain evidence="4">M48</strain>
    </source>
</reference>
<dbReference type="PROSITE" id="PS00531">
    <property type="entry name" value="RNASE_T2_2"/>
    <property type="match status" value="1"/>
</dbReference>
<dbReference type="InterPro" id="IPR039378">
    <property type="entry name" value="RNase_T2_prok"/>
</dbReference>
<dbReference type="PROSITE" id="PS00530">
    <property type="entry name" value="RNASE_T2_1"/>
    <property type="match status" value="1"/>
</dbReference>
<dbReference type="GO" id="GO:0003723">
    <property type="term" value="F:RNA binding"/>
    <property type="evidence" value="ECO:0007669"/>
    <property type="project" value="InterPro"/>
</dbReference>
<evidence type="ECO:0000256" key="3">
    <source>
        <dbReference type="SAM" id="SignalP"/>
    </source>
</evidence>
<comment type="similarity">
    <text evidence="1 2">Belongs to the RNase T2 family.</text>
</comment>
<dbReference type="GO" id="GO:0033897">
    <property type="term" value="F:ribonuclease T2 activity"/>
    <property type="evidence" value="ECO:0007669"/>
    <property type="project" value="InterPro"/>
</dbReference>
<dbReference type="EMBL" id="JALAZD010000001">
    <property type="protein sequence ID" value="MCI0127976.1"/>
    <property type="molecule type" value="Genomic_DNA"/>
</dbReference>
<keyword evidence="3" id="KW-0732">Signal</keyword>
<organism evidence="4 5">
    <name type="scientific">Paradevosia shaoguanensis</name>
    <dbReference type="NCBI Taxonomy" id="1335043"/>
    <lineage>
        <taxon>Bacteria</taxon>
        <taxon>Pseudomonadati</taxon>
        <taxon>Pseudomonadota</taxon>
        <taxon>Alphaproteobacteria</taxon>
        <taxon>Hyphomicrobiales</taxon>
        <taxon>Devosiaceae</taxon>
        <taxon>Paradevosia</taxon>
    </lineage>
</organism>
<feature type="signal peptide" evidence="3">
    <location>
        <begin position="1"/>
        <end position="21"/>
    </location>
</feature>
<dbReference type="GO" id="GO:0006401">
    <property type="term" value="P:RNA catabolic process"/>
    <property type="evidence" value="ECO:0007669"/>
    <property type="project" value="TreeGrafter"/>
</dbReference>
<dbReference type="RefSeq" id="WP_281736260.1">
    <property type="nucleotide sequence ID" value="NZ_JAKETQ010000001.1"/>
</dbReference>
<dbReference type="InterPro" id="IPR001568">
    <property type="entry name" value="RNase_T2-like"/>
</dbReference>
<protein>
    <submittedName>
        <fullName evidence="4">Ribonuclease</fullName>
    </submittedName>
</protein>
<dbReference type="PANTHER" id="PTHR11240:SF22">
    <property type="entry name" value="RIBONUCLEASE T2"/>
    <property type="match status" value="1"/>
</dbReference>
<dbReference type="Proteomes" id="UP001156140">
    <property type="component" value="Unassembled WGS sequence"/>
</dbReference>
<dbReference type="InterPro" id="IPR033130">
    <property type="entry name" value="RNase_T2_His_AS_2"/>
</dbReference>
<sequence length="243" mass="26224">MPIPKTTLAIAGLLAIAAATAWTTLAPAAQRYVFAASWQPGFCETQPDKRECRNQGRKSFEATNFTLHGLWPQQTDYCGVPSSDINADKSGRWSSLPSVDLSPALRTRLDEVMPGTRSSLERHEWTKHGTCSGQDQETYYGNALWVLDELNQSAVRQLFASNIGKRVSQDQIRGAFDKAFGPGAGQRVRVSCERDGNRRLVTELTIGLVGTIKPGASLAELIAAASPTDGGCDGGIVDPIGFQ</sequence>
<dbReference type="AlphaFoldDB" id="A0AA41UH36"/>
<keyword evidence="5" id="KW-1185">Reference proteome</keyword>
<name>A0AA41UH36_9HYPH</name>
<evidence type="ECO:0000313" key="4">
    <source>
        <dbReference type="EMBL" id="MCI0127976.1"/>
    </source>
</evidence>
<accession>A0AA41UH36</accession>